<feature type="chain" id="PRO_5043486527" description="Bulb-type lectin domain-containing protein" evidence="5">
    <location>
        <begin position="18"/>
        <end position="511"/>
    </location>
</feature>
<evidence type="ECO:0000313" key="7">
    <source>
        <dbReference type="EMBL" id="KAK9941248.1"/>
    </source>
</evidence>
<sequence>MAFALLYLICFILVAFSLPCMYRHSSNFRKCVFRLITHCKKQSIWFNKIPERTIVWSANRDRLVTQGSKVELTSDGQFVLNDARGNQIWYADSFRTGVSHAAMLDTGNFVLANRNSTYLWESFDQPTDTILPTQTLNQNGILFARYTETNYSIGRFMFSLQSDGSLSLSTTTFPQHSRRTDYWSTGNTDIGFQVIFNQSGLIYLTSKNGAIRKTISPTPVSIEDFYQRATLDYNGVLRHYVYPKSSVGRWPNAWSTSSFIPSNICTAIVEKIGGGACGVNSLCRLDDLGPTCHCPNGYTFIDPNDVLKGCKQNFVPQSCGAGSSPETDAFDFQEMKNTNMHYLDYELFEGLHEDWCRQSCLEDCFCAVVYFNGDGVCYKKGLPFSNGVIDPSVTGKAIVKIRKDNSTLKDGSANSKNKDDSTLISVGSVLLSSLGILNFILPLITYVVVSRIYFSKAEVVQPYQVMTEVNLRYFTYELLKLSMNEMRIMNAFIDFGGYKYIKINKAIKLIL</sequence>
<keyword evidence="1 5" id="KW-0732">Signal</keyword>
<proteinExistence type="predicted"/>
<dbReference type="Proteomes" id="UP001457282">
    <property type="component" value="Unassembled WGS sequence"/>
</dbReference>
<dbReference type="PANTHER" id="PTHR47976">
    <property type="entry name" value="G-TYPE LECTIN S-RECEPTOR-LIKE SERINE/THREONINE-PROTEIN KINASE SD2-5"/>
    <property type="match status" value="1"/>
</dbReference>
<protein>
    <recommendedName>
        <fullName evidence="6">Bulb-type lectin domain-containing protein</fullName>
    </recommendedName>
</protein>
<evidence type="ECO:0000259" key="6">
    <source>
        <dbReference type="PROSITE" id="PS50927"/>
    </source>
</evidence>
<keyword evidence="4" id="KW-0472">Membrane</keyword>
<dbReference type="PROSITE" id="PS50927">
    <property type="entry name" value="BULB_LECTIN"/>
    <property type="match status" value="1"/>
</dbReference>
<keyword evidence="4" id="KW-1133">Transmembrane helix</keyword>
<dbReference type="InterPro" id="IPR001480">
    <property type="entry name" value="Bulb-type_lectin_dom"/>
</dbReference>
<dbReference type="CDD" id="cd00028">
    <property type="entry name" value="B_lectin"/>
    <property type="match status" value="1"/>
</dbReference>
<feature type="transmembrane region" description="Helical" evidence="4">
    <location>
        <begin position="423"/>
        <end position="449"/>
    </location>
</feature>
<evidence type="ECO:0000256" key="4">
    <source>
        <dbReference type="SAM" id="Phobius"/>
    </source>
</evidence>
<gene>
    <name evidence="7" type="ORF">M0R45_017862</name>
</gene>
<dbReference type="SUPFAM" id="SSF51110">
    <property type="entry name" value="alpha-D-mannose-specific plant lectins"/>
    <property type="match status" value="1"/>
</dbReference>
<dbReference type="EMBL" id="JBEDUW010000003">
    <property type="protein sequence ID" value="KAK9941248.1"/>
    <property type="molecule type" value="Genomic_DNA"/>
</dbReference>
<feature type="signal peptide" evidence="5">
    <location>
        <begin position="1"/>
        <end position="17"/>
    </location>
</feature>
<dbReference type="InterPro" id="IPR051343">
    <property type="entry name" value="G-type_lectin_kinases/EP1-like"/>
</dbReference>
<keyword evidence="4" id="KW-0812">Transmembrane</keyword>
<organism evidence="7 8">
    <name type="scientific">Rubus argutus</name>
    <name type="common">Southern blackberry</name>
    <dbReference type="NCBI Taxonomy" id="59490"/>
    <lineage>
        <taxon>Eukaryota</taxon>
        <taxon>Viridiplantae</taxon>
        <taxon>Streptophyta</taxon>
        <taxon>Embryophyta</taxon>
        <taxon>Tracheophyta</taxon>
        <taxon>Spermatophyta</taxon>
        <taxon>Magnoliopsida</taxon>
        <taxon>eudicotyledons</taxon>
        <taxon>Gunneridae</taxon>
        <taxon>Pentapetalae</taxon>
        <taxon>rosids</taxon>
        <taxon>fabids</taxon>
        <taxon>Rosales</taxon>
        <taxon>Rosaceae</taxon>
        <taxon>Rosoideae</taxon>
        <taxon>Rosoideae incertae sedis</taxon>
        <taxon>Rubus</taxon>
    </lineage>
</organism>
<dbReference type="Pfam" id="PF01453">
    <property type="entry name" value="B_lectin"/>
    <property type="match status" value="1"/>
</dbReference>
<dbReference type="SMART" id="SM00108">
    <property type="entry name" value="B_lectin"/>
    <property type="match status" value="1"/>
</dbReference>
<evidence type="ECO:0000256" key="1">
    <source>
        <dbReference type="ARBA" id="ARBA00022729"/>
    </source>
</evidence>
<keyword evidence="3" id="KW-0325">Glycoprotein</keyword>
<evidence type="ECO:0000313" key="8">
    <source>
        <dbReference type="Proteomes" id="UP001457282"/>
    </source>
</evidence>
<keyword evidence="8" id="KW-1185">Reference proteome</keyword>
<evidence type="ECO:0000256" key="2">
    <source>
        <dbReference type="ARBA" id="ARBA00023157"/>
    </source>
</evidence>
<dbReference type="AlphaFoldDB" id="A0AAW1XZL8"/>
<evidence type="ECO:0000256" key="5">
    <source>
        <dbReference type="SAM" id="SignalP"/>
    </source>
</evidence>
<comment type="caution">
    <text evidence="7">The sequence shown here is derived from an EMBL/GenBank/DDBJ whole genome shotgun (WGS) entry which is preliminary data.</text>
</comment>
<keyword evidence="2" id="KW-1015">Disulfide bond</keyword>
<feature type="domain" description="Bulb-type lectin" evidence="6">
    <location>
        <begin position="1"/>
        <end position="124"/>
    </location>
</feature>
<name>A0AAW1XZL8_RUBAR</name>
<dbReference type="InterPro" id="IPR036426">
    <property type="entry name" value="Bulb-type_lectin_dom_sf"/>
</dbReference>
<dbReference type="Gene3D" id="2.90.10.10">
    <property type="entry name" value="Bulb-type lectin domain"/>
    <property type="match status" value="2"/>
</dbReference>
<accession>A0AAW1XZL8</accession>
<evidence type="ECO:0000256" key="3">
    <source>
        <dbReference type="ARBA" id="ARBA00023180"/>
    </source>
</evidence>
<reference evidence="7 8" key="1">
    <citation type="journal article" date="2023" name="G3 (Bethesda)">
        <title>A chromosome-length genome assembly and annotation of blackberry (Rubus argutus, cv. 'Hillquist').</title>
        <authorList>
            <person name="Bruna T."/>
            <person name="Aryal R."/>
            <person name="Dudchenko O."/>
            <person name="Sargent D.J."/>
            <person name="Mead D."/>
            <person name="Buti M."/>
            <person name="Cavallini A."/>
            <person name="Hytonen T."/>
            <person name="Andres J."/>
            <person name="Pham M."/>
            <person name="Weisz D."/>
            <person name="Mascagni F."/>
            <person name="Usai G."/>
            <person name="Natali L."/>
            <person name="Bassil N."/>
            <person name="Fernandez G.E."/>
            <person name="Lomsadze A."/>
            <person name="Armour M."/>
            <person name="Olukolu B."/>
            <person name="Poorten T."/>
            <person name="Britton C."/>
            <person name="Davik J."/>
            <person name="Ashrafi H."/>
            <person name="Aiden E.L."/>
            <person name="Borodovsky M."/>
            <person name="Worthington M."/>
        </authorList>
    </citation>
    <scope>NUCLEOTIDE SEQUENCE [LARGE SCALE GENOMIC DNA]</scope>
    <source>
        <strain evidence="7">PI 553951</strain>
    </source>
</reference>
<dbReference type="PANTHER" id="PTHR47976:SF108">
    <property type="entry name" value="G-TYPE LECTIN S-RECEPTOR-LIKE SERINE_THREONINE-PROTEIN KINASE LECRK1"/>
    <property type="match status" value="1"/>
</dbReference>